<evidence type="ECO:0000313" key="1">
    <source>
        <dbReference type="EMBL" id="SCB44815.1"/>
    </source>
</evidence>
<evidence type="ECO:0000313" key="2">
    <source>
        <dbReference type="Proteomes" id="UP000199101"/>
    </source>
</evidence>
<dbReference type="AlphaFoldDB" id="A0A1C3WXY8"/>
<evidence type="ECO:0008006" key="3">
    <source>
        <dbReference type="Google" id="ProtNLM"/>
    </source>
</evidence>
<dbReference type="SUPFAM" id="SSF54197">
    <property type="entry name" value="HIT-like"/>
    <property type="match status" value="1"/>
</dbReference>
<organism evidence="1 2">
    <name type="scientific">Rhizobium multihospitium</name>
    <dbReference type="NCBI Taxonomy" id="410764"/>
    <lineage>
        <taxon>Bacteria</taxon>
        <taxon>Pseudomonadati</taxon>
        <taxon>Pseudomonadota</taxon>
        <taxon>Alphaproteobacteria</taxon>
        <taxon>Hyphomicrobiales</taxon>
        <taxon>Rhizobiaceae</taxon>
        <taxon>Rhizobium/Agrobacterium group</taxon>
        <taxon>Rhizobium</taxon>
    </lineage>
</organism>
<accession>A0A1C3WXY8</accession>
<sequence length="165" mass="18587">MTTASQFLIAETDGWLVSHRANSALPGYLIIASKRSANDLFDLPDSALCEIGPLLAASQAALKQDLGAPRVYIGRYGHISGLAFHFHIIPIYDWVEKLFWQDARYRILEHFAEGEGETETDGAELTLFVWREFCERLQPPPIEGPSAPETIELLRKTMQFRLQAI</sequence>
<dbReference type="RefSeq" id="WP_092716821.1">
    <property type="nucleotide sequence ID" value="NZ_FMAG01000008.1"/>
</dbReference>
<protein>
    <recommendedName>
        <fullName evidence="3">Diadenosine tetraphosphate (Ap4A) hydrolase</fullName>
    </recommendedName>
</protein>
<reference evidence="2" key="1">
    <citation type="submission" date="2016-08" db="EMBL/GenBank/DDBJ databases">
        <authorList>
            <person name="Varghese N."/>
            <person name="Submissions Spin"/>
        </authorList>
    </citation>
    <scope>NUCLEOTIDE SEQUENCE [LARGE SCALE GENOMIC DNA]</scope>
    <source>
        <strain evidence="2">HAMBI 2975</strain>
    </source>
</reference>
<dbReference type="Proteomes" id="UP000199101">
    <property type="component" value="Unassembled WGS sequence"/>
</dbReference>
<dbReference type="Gene3D" id="3.30.428.10">
    <property type="entry name" value="HIT-like"/>
    <property type="match status" value="1"/>
</dbReference>
<dbReference type="EMBL" id="FMAG01000008">
    <property type="protein sequence ID" value="SCB44815.1"/>
    <property type="molecule type" value="Genomic_DNA"/>
</dbReference>
<dbReference type="STRING" id="410764.GA0061103_6583"/>
<name>A0A1C3WXY8_9HYPH</name>
<keyword evidence="2" id="KW-1185">Reference proteome</keyword>
<proteinExistence type="predicted"/>
<dbReference type="OrthoDB" id="8592405at2"/>
<dbReference type="InterPro" id="IPR036265">
    <property type="entry name" value="HIT-like_sf"/>
</dbReference>
<gene>
    <name evidence="1" type="ORF">GA0061103_6583</name>
</gene>